<evidence type="ECO:0000313" key="3">
    <source>
        <dbReference type="Proteomes" id="UP000318081"/>
    </source>
</evidence>
<accession>A0ABX5Y3Z8</accession>
<keyword evidence="3" id="KW-1185">Reference proteome</keyword>
<name>A0ABX5Y3Z8_9BACT</name>
<evidence type="ECO:0000313" key="2">
    <source>
        <dbReference type="EMBL" id="QDV88535.1"/>
    </source>
</evidence>
<evidence type="ECO:0000256" key="1">
    <source>
        <dbReference type="SAM" id="MobiDB-lite"/>
    </source>
</evidence>
<feature type="region of interest" description="Disordered" evidence="1">
    <location>
        <begin position="1"/>
        <end position="28"/>
    </location>
</feature>
<gene>
    <name evidence="2" type="ORF">TBK1r_75690</name>
</gene>
<organism evidence="2 3">
    <name type="scientific">Stieleria magnilauensis</name>
    <dbReference type="NCBI Taxonomy" id="2527963"/>
    <lineage>
        <taxon>Bacteria</taxon>
        <taxon>Pseudomonadati</taxon>
        <taxon>Planctomycetota</taxon>
        <taxon>Planctomycetia</taxon>
        <taxon>Pirellulales</taxon>
        <taxon>Pirellulaceae</taxon>
        <taxon>Stieleria</taxon>
    </lineage>
</organism>
<reference evidence="2 3" key="1">
    <citation type="submission" date="2019-02" db="EMBL/GenBank/DDBJ databases">
        <title>Deep-cultivation of Planctomycetes and their phenomic and genomic characterization uncovers novel biology.</title>
        <authorList>
            <person name="Wiegand S."/>
            <person name="Jogler M."/>
            <person name="Boedeker C."/>
            <person name="Pinto D."/>
            <person name="Vollmers J."/>
            <person name="Rivas-Marin E."/>
            <person name="Kohn T."/>
            <person name="Peeters S.H."/>
            <person name="Heuer A."/>
            <person name="Rast P."/>
            <person name="Oberbeckmann S."/>
            <person name="Bunk B."/>
            <person name="Jeske O."/>
            <person name="Meyerdierks A."/>
            <person name="Storesund J.E."/>
            <person name="Kallscheuer N."/>
            <person name="Luecker S."/>
            <person name="Lage O.M."/>
            <person name="Pohl T."/>
            <person name="Merkel B.J."/>
            <person name="Hornburger P."/>
            <person name="Mueller R.-W."/>
            <person name="Bruemmer F."/>
            <person name="Labrenz M."/>
            <person name="Spormann A.M."/>
            <person name="Op den Camp H."/>
            <person name="Overmann J."/>
            <person name="Amann R."/>
            <person name="Jetten M.S.M."/>
            <person name="Mascher T."/>
            <person name="Medema M.H."/>
            <person name="Devos D.P."/>
            <person name="Kaster A.-K."/>
            <person name="Ovreas L."/>
            <person name="Rohde M."/>
            <person name="Galperin M.Y."/>
            <person name="Jogler C."/>
        </authorList>
    </citation>
    <scope>NUCLEOTIDE SEQUENCE [LARGE SCALE GENOMIC DNA]</scope>
    <source>
        <strain evidence="2 3">TBK1r</strain>
    </source>
</reference>
<proteinExistence type="predicted"/>
<dbReference type="Proteomes" id="UP000318081">
    <property type="component" value="Chromosome"/>
</dbReference>
<dbReference type="EMBL" id="CP036432">
    <property type="protein sequence ID" value="QDV88535.1"/>
    <property type="molecule type" value="Genomic_DNA"/>
</dbReference>
<protein>
    <submittedName>
        <fullName evidence="2">Uncharacterized protein</fullName>
    </submittedName>
</protein>
<feature type="compositionally biased region" description="Basic and acidic residues" evidence="1">
    <location>
        <begin position="1"/>
        <end position="15"/>
    </location>
</feature>
<sequence>MKPGRTRTEPGHEPESGFGTITRTDPFIKKGPGPGCCCYPSESGRSGFLVRVRRS</sequence>